<name>A0A653A5Y0_9BACT</name>
<accession>A0A653A5Y0</accession>
<sequence length="476" mass="57315">MRTRLNIFSEFANSLFSHELEYLLSVQNFSKSLNLNILNQIYKNNTSVKTPKPFDTSVDKRTYSYMKNWITETLLKIDVDHFFEWLISTEKKILTDVIVPTDESEILGNMHQMTSVNYNFIRFYELILYYRDYLMVRSRTKYIRVVMEFLEKNREHYFFLKEINNELDTITAQIVKKTDLSVTEQNEAEQFLSHTYYNETLDGYTRYRAVVRLTIFYYNNRLFDKQLIVYEHLDNLLKTPLFYSKRILSNYYANRAMMHSKLNEQILAEKYGYLSLRNKNSDYLFYLINLCGVLIKQDKKSDALKLMRDAIPELKNTNNNYYKIGFSSFYIRTLIINNQTEKAVNYATQYFEAYKKEIFEHRWHLYLSSYFYVLMQAEKYKKIISLSKRYNLVQKEKQRIDLPDYLPSIEFYSYAAEYLEGQISRDKLVGVFIKLTEPILRDKYRSRRIVELLDELSLQLPEEIKSIKKELKKGNL</sequence>
<organism evidence="1">
    <name type="scientific">uncultured Paludibacter sp</name>
    <dbReference type="NCBI Taxonomy" id="497635"/>
    <lineage>
        <taxon>Bacteria</taxon>
        <taxon>Pseudomonadati</taxon>
        <taxon>Bacteroidota</taxon>
        <taxon>Bacteroidia</taxon>
        <taxon>Bacteroidales</taxon>
        <taxon>Paludibacteraceae</taxon>
        <taxon>Paludibacter</taxon>
        <taxon>environmental samples</taxon>
    </lineage>
</organism>
<evidence type="ECO:0000313" key="1">
    <source>
        <dbReference type="EMBL" id="VBB43423.1"/>
    </source>
</evidence>
<protein>
    <submittedName>
        <fullName evidence="1">Uncharacterized protein</fullName>
    </submittedName>
</protein>
<dbReference type="AlphaFoldDB" id="A0A653A5Y0"/>
<dbReference type="EMBL" id="UPXZ01000004">
    <property type="protein sequence ID" value="VBB43423.1"/>
    <property type="molecule type" value="Genomic_DNA"/>
</dbReference>
<proteinExistence type="predicted"/>
<gene>
    <name evidence="1" type="ORF">TRIP_D120090</name>
</gene>
<reference evidence="1" key="1">
    <citation type="submission" date="2018-07" db="EMBL/GenBank/DDBJ databases">
        <authorList>
            <consortium name="Genoscope - CEA"/>
            <person name="William W."/>
        </authorList>
    </citation>
    <scope>NUCLEOTIDE SEQUENCE</scope>
    <source>
        <strain evidence="1">IK1</strain>
    </source>
</reference>